<reference evidence="2 3" key="1">
    <citation type="submission" date="2023-09" db="EMBL/GenBank/DDBJ databases">
        <title>Microbacterium fusihabitans sp. nov., Microbacterium phycihabitans sp. nov., and Microbacterium cervinum sp. nov., isolated from dried seaweeds of beach.</title>
        <authorList>
            <person name="Lee S.D."/>
        </authorList>
    </citation>
    <scope>NUCLEOTIDE SEQUENCE [LARGE SCALE GENOMIC DNA]</scope>
    <source>
        <strain evidence="2 3">KSW4-17</strain>
    </source>
</reference>
<dbReference type="InterPro" id="IPR009732">
    <property type="entry name" value="DUF1304"/>
</dbReference>
<dbReference type="EMBL" id="JAWDIS010000001">
    <property type="protein sequence ID" value="MDU0366461.1"/>
    <property type="molecule type" value="Genomic_DNA"/>
</dbReference>
<feature type="transmembrane region" description="Helical" evidence="1">
    <location>
        <begin position="81"/>
        <end position="101"/>
    </location>
</feature>
<dbReference type="RefSeq" id="WP_315993688.1">
    <property type="nucleotide sequence ID" value="NZ_JAWDIS010000001.1"/>
</dbReference>
<organism evidence="2 3">
    <name type="scientific">Microbacterium galbum</name>
    <dbReference type="NCBI Taxonomy" id="3075994"/>
    <lineage>
        <taxon>Bacteria</taxon>
        <taxon>Bacillati</taxon>
        <taxon>Actinomycetota</taxon>
        <taxon>Actinomycetes</taxon>
        <taxon>Micrococcales</taxon>
        <taxon>Microbacteriaceae</taxon>
        <taxon>Microbacterium</taxon>
    </lineage>
</organism>
<dbReference type="PANTHER" id="PTHR38446:SF1">
    <property type="entry name" value="BLL0914 PROTEIN"/>
    <property type="match status" value="1"/>
</dbReference>
<keyword evidence="1" id="KW-0812">Transmembrane</keyword>
<name>A0ABU3T539_9MICO</name>
<comment type="caution">
    <text evidence="2">The sequence shown here is derived from an EMBL/GenBank/DDBJ whole genome shotgun (WGS) entry which is preliminary data.</text>
</comment>
<dbReference type="PANTHER" id="PTHR38446">
    <property type="entry name" value="BLL0914 PROTEIN"/>
    <property type="match status" value="1"/>
</dbReference>
<evidence type="ECO:0000256" key="1">
    <source>
        <dbReference type="SAM" id="Phobius"/>
    </source>
</evidence>
<feature type="transmembrane region" description="Helical" evidence="1">
    <location>
        <begin position="6"/>
        <end position="26"/>
    </location>
</feature>
<keyword evidence="1" id="KW-0472">Membrane</keyword>
<dbReference type="Proteomes" id="UP001263371">
    <property type="component" value="Unassembled WGS sequence"/>
</dbReference>
<keyword evidence="3" id="KW-1185">Reference proteome</keyword>
<keyword evidence="1" id="KW-1133">Transmembrane helix</keyword>
<protein>
    <submittedName>
        <fullName evidence="2">DUF1304 domain-containing protein</fullName>
    </submittedName>
</protein>
<evidence type="ECO:0000313" key="3">
    <source>
        <dbReference type="Proteomes" id="UP001263371"/>
    </source>
</evidence>
<sequence length="129" mass="13849">MTSVLALVFAGLAALLHLYIFVLESVRWTRPRTWKVFGIADQRAAEITKPMAYNQGFYNLFLAIGAAVGVVLWMVNGTGDVAGRTLLIFSLGSMLAAALVLVTSGRKYLRPAAIQGTLPLLGLVLTILA</sequence>
<feature type="transmembrane region" description="Helical" evidence="1">
    <location>
        <begin position="57"/>
        <end position="75"/>
    </location>
</feature>
<dbReference type="Pfam" id="PF06993">
    <property type="entry name" value="DUF1304"/>
    <property type="match status" value="1"/>
</dbReference>
<gene>
    <name evidence="2" type="ORF">RWH45_04475</name>
</gene>
<evidence type="ECO:0000313" key="2">
    <source>
        <dbReference type="EMBL" id="MDU0366461.1"/>
    </source>
</evidence>
<accession>A0ABU3T539</accession>
<proteinExistence type="predicted"/>